<comment type="caution">
    <text evidence="6">The sequence shown here is derived from an EMBL/GenBank/DDBJ whole genome shotgun (WGS) entry which is preliminary data.</text>
</comment>
<dbReference type="GO" id="GO:0003714">
    <property type="term" value="F:transcription corepressor activity"/>
    <property type="evidence" value="ECO:0007669"/>
    <property type="project" value="TreeGrafter"/>
</dbReference>
<evidence type="ECO:0000313" key="7">
    <source>
        <dbReference type="Proteomes" id="UP000289340"/>
    </source>
</evidence>
<evidence type="ECO:0000313" key="6">
    <source>
        <dbReference type="EMBL" id="RZB87389.1"/>
    </source>
</evidence>
<dbReference type="PANTHER" id="PTHR13859:SF31">
    <property type="entry name" value="ELM2 DOMAIN-CONTAINING PROTEIN"/>
    <property type="match status" value="1"/>
</dbReference>
<dbReference type="EMBL" id="QZWG01000010">
    <property type="protein sequence ID" value="RZB87389.1"/>
    <property type="molecule type" value="Genomic_DNA"/>
</dbReference>
<dbReference type="InterPro" id="IPR057712">
    <property type="entry name" value="DUF7952"/>
</dbReference>
<evidence type="ECO:0000256" key="3">
    <source>
        <dbReference type="ARBA" id="ARBA00023163"/>
    </source>
</evidence>
<sequence>MFYSKRNRVGKLALLFRQRELIGFYMESIGKDYDNTMEHASNRKLIPPSSPEISNMIGTPKSNPRIGHEYQEEVHSMIQETERLQLLMNPADSELVHNKVEDNVAAANLNNSWSDADAKSFLLGLFIFGKDFVQIKRFLENKEMGEILSFYYGKFYKSDEYRRWSDCMRIKGRKCITGGHQLFSGQKQRELLSRLTPHVSEEYIDALQMVSKSYSEGRISLEEYVSCLKSTVGLGVLVEAVGIGKGKEDLKLEVEETKVCGCNEKVVEKGSNNDGEEPGYKQHYHCYLKPKRAIGAKDPLEALSEKEALLFQANEEKENAKKRPPS</sequence>
<dbReference type="PROSITE" id="PS51293">
    <property type="entry name" value="SANT"/>
    <property type="match status" value="1"/>
</dbReference>
<dbReference type="InterPro" id="IPR009057">
    <property type="entry name" value="Homeodomain-like_sf"/>
</dbReference>
<comment type="subcellular location">
    <subcellularLocation>
        <location evidence="1">Nucleus</location>
    </subcellularLocation>
</comment>
<keyword evidence="4" id="KW-0539">Nucleus</keyword>
<keyword evidence="7" id="KW-1185">Reference proteome</keyword>
<name>A0A445IMU0_GLYSO</name>
<dbReference type="AlphaFoldDB" id="A0A445IMU0"/>
<protein>
    <recommendedName>
        <fullName evidence="5">SANT domain-containing protein</fullName>
    </recommendedName>
</protein>
<dbReference type="GO" id="GO:0005634">
    <property type="term" value="C:nucleus"/>
    <property type="evidence" value="ECO:0007669"/>
    <property type="project" value="UniProtKB-SubCell"/>
</dbReference>
<feature type="domain" description="SANT" evidence="5">
    <location>
        <begin position="108"/>
        <end position="160"/>
    </location>
</feature>
<evidence type="ECO:0000259" key="5">
    <source>
        <dbReference type="PROSITE" id="PS51293"/>
    </source>
</evidence>
<dbReference type="PANTHER" id="PTHR13859">
    <property type="entry name" value="ATROPHIN-RELATED"/>
    <property type="match status" value="1"/>
</dbReference>
<keyword evidence="2" id="KW-0805">Transcription regulation</keyword>
<dbReference type="InterPro" id="IPR017884">
    <property type="entry name" value="SANT_dom"/>
</dbReference>
<dbReference type="Pfam" id="PF25826">
    <property type="entry name" value="DUF7952"/>
    <property type="match status" value="1"/>
</dbReference>
<organism evidence="6 7">
    <name type="scientific">Glycine soja</name>
    <name type="common">Wild soybean</name>
    <dbReference type="NCBI Taxonomy" id="3848"/>
    <lineage>
        <taxon>Eukaryota</taxon>
        <taxon>Viridiplantae</taxon>
        <taxon>Streptophyta</taxon>
        <taxon>Embryophyta</taxon>
        <taxon>Tracheophyta</taxon>
        <taxon>Spermatophyta</taxon>
        <taxon>Magnoliopsida</taxon>
        <taxon>eudicotyledons</taxon>
        <taxon>Gunneridae</taxon>
        <taxon>Pentapetalae</taxon>
        <taxon>rosids</taxon>
        <taxon>fabids</taxon>
        <taxon>Fabales</taxon>
        <taxon>Fabaceae</taxon>
        <taxon>Papilionoideae</taxon>
        <taxon>50 kb inversion clade</taxon>
        <taxon>NPAAA clade</taxon>
        <taxon>indigoferoid/millettioid clade</taxon>
        <taxon>Phaseoleae</taxon>
        <taxon>Glycine</taxon>
        <taxon>Glycine subgen. Soja</taxon>
    </lineage>
</organism>
<evidence type="ECO:0000256" key="2">
    <source>
        <dbReference type="ARBA" id="ARBA00023015"/>
    </source>
</evidence>
<accession>A0A445IMU0</accession>
<proteinExistence type="predicted"/>
<gene>
    <name evidence="6" type="ORF">D0Y65_027153</name>
</gene>
<evidence type="ECO:0000256" key="1">
    <source>
        <dbReference type="ARBA" id="ARBA00004123"/>
    </source>
</evidence>
<reference evidence="6 7" key="1">
    <citation type="submission" date="2018-09" db="EMBL/GenBank/DDBJ databases">
        <title>A high-quality reference genome of wild soybean provides a powerful tool to mine soybean genomes.</title>
        <authorList>
            <person name="Xie M."/>
            <person name="Chung C.Y.L."/>
            <person name="Li M.-W."/>
            <person name="Wong F.-L."/>
            <person name="Chan T.-F."/>
            <person name="Lam H.-M."/>
        </authorList>
    </citation>
    <scope>NUCLEOTIDE SEQUENCE [LARGE SCALE GENOMIC DNA]</scope>
    <source>
        <strain evidence="7">cv. W05</strain>
        <tissue evidence="6">Hypocotyl of etiolated seedlings</tissue>
    </source>
</reference>
<dbReference type="Gene3D" id="1.10.10.60">
    <property type="entry name" value="Homeodomain-like"/>
    <property type="match status" value="1"/>
</dbReference>
<dbReference type="SUPFAM" id="SSF46689">
    <property type="entry name" value="Homeodomain-like"/>
    <property type="match status" value="1"/>
</dbReference>
<evidence type="ECO:0000256" key="4">
    <source>
        <dbReference type="ARBA" id="ARBA00023242"/>
    </source>
</evidence>
<dbReference type="Proteomes" id="UP000289340">
    <property type="component" value="Chromosome 10"/>
</dbReference>
<dbReference type="FunFam" id="1.10.10.60:FF:000374">
    <property type="entry name" value="Arginine-glutamic acid dipeptide repeat protein"/>
    <property type="match status" value="1"/>
</dbReference>
<keyword evidence="3" id="KW-0804">Transcription</keyword>